<feature type="transmembrane region" description="Helical" evidence="2">
    <location>
        <begin position="277"/>
        <end position="295"/>
    </location>
</feature>
<dbReference type="Gene3D" id="1.10.3730.20">
    <property type="match status" value="1"/>
</dbReference>
<dbReference type="Pfam" id="PF00892">
    <property type="entry name" value="EamA"/>
    <property type="match status" value="1"/>
</dbReference>
<protein>
    <recommendedName>
        <fullName evidence="3">EamA domain-containing protein</fullName>
    </recommendedName>
</protein>
<organism evidence="4 5">
    <name type="scientific">Furculomyces boomerangus</name>
    <dbReference type="NCBI Taxonomy" id="61424"/>
    <lineage>
        <taxon>Eukaryota</taxon>
        <taxon>Fungi</taxon>
        <taxon>Fungi incertae sedis</taxon>
        <taxon>Zoopagomycota</taxon>
        <taxon>Kickxellomycotina</taxon>
        <taxon>Harpellomycetes</taxon>
        <taxon>Harpellales</taxon>
        <taxon>Harpellaceae</taxon>
        <taxon>Furculomyces</taxon>
    </lineage>
</organism>
<accession>A0A2T9YY11</accession>
<feature type="domain" description="EamA" evidence="3">
    <location>
        <begin position="219"/>
        <end position="293"/>
    </location>
</feature>
<sequence length="467" mass="51897">MQPETQTPARLTGIRPSLNSTLAMASIALSMCVLAYTIQTIVVKHLQNQGNYQARFFVLWISHSSFVAVLPIYILYLKLSRTYTSHASLKDDVFEGLARLYVKSHSSSANNQYTAILGSEQIEMNNSVCPTAQTNSQPANSQIPLLSPTQESFDGNSPTIKPDSFYHTTTDYIDEPENDPLPGPSQPNGFSIQDEPTEEKKFDSAVKYVIANKKLPVILYSIMVYGLLSYSLNIFSYLWYLALDFTTISKITAIYNTSPFFAYLFSVLILKHDLKAGKIFAVLVSIVGVFVMSFYHNNDQKSSQNETSKEGFGDLIVFLCAIGTGLTQTLYGKYIKPPNFHSMMFVNFSTFSLGLATFLLNWIPVVLLHFFKIEPFSLPTLLQLKFIGINALFGLVYNASFIIVLSLTSPMFAAVGVMLTIPVSAFIEVFFESHPIALNVIVGGIFVLAGFALLSYIQYKEVAHESA</sequence>
<evidence type="ECO:0000313" key="4">
    <source>
        <dbReference type="EMBL" id="PVU97218.1"/>
    </source>
</evidence>
<proteinExistence type="predicted"/>
<dbReference type="SUPFAM" id="SSF103481">
    <property type="entry name" value="Multidrug resistance efflux transporter EmrE"/>
    <property type="match status" value="1"/>
</dbReference>
<keyword evidence="2" id="KW-0472">Membrane</keyword>
<feature type="transmembrane region" description="Helical" evidence="2">
    <location>
        <begin position="217"/>
        <end position="240"/>
    </location>
</feature>
<reference evidence="4 5" key="1">
    <citation type="journal article" date="2018" name="MBio">
        <title>Comparative Genomics Reveals the Core Gene Toolbox for the Fungus-Insect Symbiosis.</title>
        <authorList>
            <person name="Wang Y."/>
            <person name="Stata M."/>
            <person name="Wang W."/>
            <person name="Stajich J.E."/>
            <person name="White M.M."/>
            <person name="Moncalvo J.M."/>
        </authorList>
    </citation>
    <scope>NUCLEOTIDE SEQUENCE [LARGE SCALE GENOMIC DNA]</scope>
    <source>
        <strain evidence="4 5">AUS-77-4</strain>
    </source>
</reference>
<feature type="transmembrane region" description="Helical" evidence="2">
    <location>
        <begin position="315"/>
        <end position="332"/>
    </location>
</feature>
<dbReference type="GO" id="GO:0016020">
    <property type="term" value="C:membrane"/>
    <property type="evidence" value="ECO:0007669"/>
    <property type="project" value="InterPro"/>
</dbReference>
<keyword evidence="2" id="KW-0812">Transmembrane</keyword>
<comment type="caution">
    <text evidence="4">The sequence shown here is derived from an EMBL/GenBank/DDBJ whole genome shotgun (WGS) entry which is preliminary data.</text>
</comment>
<feature type="transmembrane region" description="Helical" evidence="2">
    <location>
        <begin position="21"/>
        <end position="42"/>
    </location>
</feature>
<feature type="transmembrane region" description="Helical" evidence="2">
    <location>
        <begin position="344"/>
        <end position="371"/>
    </location>
</feature>
<dbReference type="AlphaFoldDB" id="A0A2T9YY11"/>
<feature type="transmembrane region" description="Helical" evidence="2">
    <location>
        <begin position="252"/>
        <end position="270"/>
    </location>
</feature>
<feature type="transmembrane region" description="Helical" evidence="2">
    <location>
        <begin position="54"/>
        <end position="76"/>
    </location>
</feature>
<dbReference type="InterPro" id="IPR026505">
    <property type="entry name" value="Solute_c_fam_35_mem_F3/F4"/>
</dbReference>
<evidence type="ECO:0000313" key="5">
    <source>
        <dbReference type="Proteomes" id="UP000245699"/>
    </source>
</evidence>
<name>A0A2T9YY11_9FUNG</name>
<evidence type="ECO:0000256" key="1">
    <source>
        <dbReference type="SAM" id="MobiDB-lite"/>
    </source>
</evidence>
<dbReference type="PANTHER" id="PTHR19346:SF4">
    <property type="entry name" value="SUGAR PHOSPHATE TRANSPORTER DOMAIN-CONTAINING PROTEIN"/>
    <property type="match status" value="1"/>
</dbReference>
<dbReference type="Proteomes" id="UP000245699">
    <property type="component" value="Unassembled WGS sequence"/>
</dbReference>
<feature type="region of interest" description="Disordered" evidence="1">
    <location>
        <begin position="171"/>
        <end position="194"/>
    </location>
</feature>
<dbReference type="OrthoDB" id="10062838at2759"/>
<dbReference type="EMBL" id="MBFT01000115">
    <property type="protein sequence ID" value="PVU97218.1"/>
    <property type="molecule type" value="Genomic_DNA"/>
</dbReference>
<dbReference type="PANTHER" id="PTHR19346">
    <property type="entry name" value="SUGAR PHOSPHATE TRANSPORTER DOMAIN-CONTAINING PROTEIN"/>
    <property type="match status" value="1"/>
</dbReference>
<gene>
    <name evidence="4" type="ORF">BB559_002117</name>
</gene>
<feature type="transmembrane region" description="Helical" evidence="2">
    <location>
        <begin position="437"/>
        <end position="457"/>
    </location>
</feature>
<evidence type="ECO:0000256" key="2">
    <source>
        <dbReference type="SAM" id="Phobius"/>
    </source>
</evidence>
<dbReference type="InterPro" id="IPR000620">
    <property type="entry name" value="EamA_dom"/>
</dbReference>
<keyword evidence="5" id="KW-1185">Reference proteome</keyword>
<feature type="transmembrane region" description="Helical" evidence="2">
    <location>
        <begin position="383"/>
        <end position="405"/>
    </location>
</feature>
<feature type="transmembrane region" description="Helical" evidence="2">
    <location>
        <begin position="412"/>
        <end position="431"/>
    </location>
</feature>
<keyword evidence="2" id="KW-1133">Transmembrane helix</keyword>
<dbReference type="InterPro" id="IPR037185">
    <property type="entry name" value="EmrE-like"/>
</dbReference>
<evidence type="ECO:0000259" key="3">
    <source>
        <dbReference type="Pfam" id="PF00892"/>
    </source>
</evidence>